<dbReference type="Pfam" id="PF02687">
    <property type="entry name" value="FtsX"/>
    <property type="match status" value="1"/>
</dbReference>
<comment type="subcellular location">
    <subcellularLocation>
        <location evidence="1">Cell membrane</location>
        <topology evidence="1">Multi-pass membrane protein</topology>
    </subcellularLocation>
</comment>
<dbReference type="AlphaFoldDB" id="A0A0K1IYL4"/>
<keyword evidence="2" id="KW-1003">Cell membrane</keyword>
<geneLocation type="plasmid" evidence="10 11">
    <name>pHG1</name>
</geneLocation>
<evidence type="ECO:0000256" key="2">
    <source>
        <dbReference type="ARBA" id="ARBA00022475"/>
    </source>
</evidence>
<dbReference type="PANTHER" id="PTHR30572:SF4">
    <property type="entry name" value="ABC TRANSPORTER PERMEASE YTRF"/>
    <property type="match status" value="1"/>
</dbReference>
<evidence type="ECO:0000259" key="9">
    <source>
        <dbReference type="Pfam" id="PF12704"/>
    </source>
</evidence>
<keyword evidence="5 7" id="KW-0472">Membrane</keyword>
<evidence type="ECO:0000313" key="10">
    <source>
        <dbReference type="EMBL" id="AKU09400.1"/>
    </source>
</evidence>
<accession>A0A0K1IYL4</accession>
<reference evidence="11" key="1">
    <citation type="journal article" date="2015" name="J. Biotechnol.">
        <title>Complete genome sequence of Haloferax gibbonsii strain ARA6, a potential producer of polyhydroxyalkanoates and halocins isolated from Araruama, Rio de Janeiro, Brasil.</title>
        <authorList>
            <person name="Pinto L.H."/>
            <person name="D'Alincourt Carvalho-Assef A.P."/>
            <person name="Vieira R.P."/>
            <person name="Clementino M.M."/>
            <person name="Albano R.M."/>
        </authorList>
    </citation>
    <scope>NUCLEOTIDE SEQUENCE [LARGE SCALE GENOMIC DNA]</scope>
    <source>
        <strain evidence="11">ARA6</strain>
        <plasmid evidence="11">Plasmid pHG1</plasmid>
    </source>
</reference>
<feature type="transmembrane region" description="Helical" evidence="7">
    <location>
        <begin position="301"/>
        <end position="325"/>
    </location>
</feature>
<dbReference type="InterPro" id="IPR025857">
    <property type="entry name" value="MacB_PCD"/>
</dbReference>
<comment type="similarity">
    <text evidence="6">Belongs to the ABC-4 integral membrane protein family.</text>
</comment>
<keyword evidence="10" id="KW-0614">Plasmid</keyword>
<keyword evidence="3 7" id="KW-0812">Transmembrane</keyword>
<feature type="transmembrane region" description="Helical" evidence="7">
    <location>
        <begin position="25"/>
        <end position="48"/>
    </location>
</feature>
<dbReference type="PANTHER" id="PTHR30572">
    <property type="entry name" value="MEMBRANE COMPONENT OF TRANSPORTER-RELATED"/>
    <property type="match status" value="1"/>
</dbReference>
<feature type="domain" description="ABC3 transporter permease C-terminal" evidence="8">
    <location>
        <begin position="251"/>
        <end position="367"/>
    </location>
</feature>
<proteinExistence type="inferred from homology"/>
<keyword evidence="4 7" id="KW-1133">Transmembrane helix</keyword>
<dbReference type="EMBL" id="CP011948">
    <property type="protein sequence ID" value="AKU09400.1"/>
    <property type="molecule type" value="Genomic_DNA"/>
</dbReference>
<gene>
    <name evidence="10" type="ORF">ABY42_16535</name>
</gene>
<dbReference type="Pfam" id="PF12704">
    <property type="entry name" value="MacB_PCD"/>
    <property type="match status" value="1"/>
</dbReference>
<feature type="domain" description="MacB-like periplasmic core" evidence="9">
    <location>
        <begin position="24"/>
        <end position="215"/>
    </location>
</feature>
<name>A0A0K1IYL4_HALGI</name>
<dbReference type="GO" id="GO:0022857">
    <property type="term" value="F:transmembrane transporter activity"/>
    <property type="evidence" value="ECO:0007669"/>
    <property type="project" value="TreeGrafter"/>
</dbReference>
<dbReference type="InterPro" id="IPR003838">
    <property type="entry name" value="ABC3_permease_C"/>
</dbReference>
<dbReference type="GO" id="GO:0005886">
    <property type="term" value="C:plasma membrane"/>
    <property type="evidence" value="ECO:0007669"/>
    <property type="project" value="UniProtKB-SubCell"/>
</dbReference>
<protein>
    <submittedName>
        <fullName evidence="10">Peptide ABC transporter permease</fullName>
    </submittedName>
</protein>
<evidence type="ECO:0000256" key="3">
    <source>
        <dbReference type="ARBA" id="ARBA00022692"/>
    </source>
</evidence>
<dbReference type="InterPro" id="IPR050250">
    <property type="entry name" value="Macrolide_Exporter_MacB"/>
</dbReference>
<dbReference type="PATRIC" id="fig|35746.4.peg.3589"/>
<evidence type="ECO:0000256" key="4">
    <source>
        <dbReference type="ARBA" id="ARBA00022989"/>
    </source>
</evidence>
<evidence type="ECO:0000313" key="11">
    <source>
        <dbReference type="Proteomes" id="UP000066124"/>
    </source>
</evidence>
<dbReference type="GeneID" id="25247592"/>
<dbReference type="KEGG" id="hgi:ABY42_16535"/>
<evidence type="ECO:0000256" key="5">
    <source>
        <dbReference type="ARBA" id="ARBA00023136"/>
    </source>
</evidence>
<organism evidence="10 11">
    <name type="scientific">Haloferax gibbonsii</name>
    <dbReference type="NCBI Taxonomy" id="35746"/>
    <lineage>
        <taxon>Archaea</taxon>
        <taxon>Methanobacteriati</taxon>
        <taxon>Methanobacteriota</taxon>
        <taxon>Stenosarchaea group</taxon>
        <taxon>Halobacteria</taxon>
        <taxon>Halobacteriales</taxon>
        <taxon>Haloferacaceae</taxon>
        <taxon>Haloferax</taxon>
    </lineage>
</organism>
<feature type="transmembrane region" description="Helical" evidence="7">
    <location>
        <begin position="337"/>
        <end position="358"/>
    </location>
</feature>
<evidence type="ECO:0000256" key="6">
    <source>
        <dbReference type="ARBA" id="ARBA00038076"/>
    </source>
</evidence>
<evidence type="ECO:0000256" key="7">
    <source>
        <dbReference type="SAM" id="Phobius"/>
    </source>
</evidence>
<dbReference type="RefSeq" id="WP_050460162.1">
    <property type="nucleotide sequence ID" value="NZ_CP011948.1"/>
</dbReference>
<evidence type="ECO:0000259" key="8">
    <source>
        <dbReference type="Pfam" id="PF02687"/>
    </source>
</evidence>
<evidence type="ECO:0000256" key="1">
    <source>
        <dbReference type="ARBA" id="ARBA00004651"/>
    </source>
</evidence>
<feature type="transmembrane region" description="Helical" evidence="7">
    <location>
        <begin position="246"/>
        <end position="268"/>
    </location>
</feature>
<dbReference type="Proteomes" id="UP000066124">
    <property type="component" value="Plasmid pHG1"/>
</dbReference>
<sequence>MDPRQRFPSVVMAWRNLWRNRLRTVLAALGIVIGVVAIAGLGITGSALRYGTAQQFSDITNQATVMPGEDADQRHLTEAQVSAIREVASNATVIPIKEGSLQASSHTAETYTRVEQVTHPSDLYSAHRGTIPQPFRTGVLLNNETAAQLNVTVGDLVIVGDQSHKVRAILAEGGIGFRSSGVVVSPPALDKQGYSSVTIIAEDGDAAQHLANATEARFNTGEEVVRTSSFGGLNQRVGSLFSTLNLVLLGIGSISLVVAGVSILNIMLMSTIERRSEIGVLRAVGVRRQDVLRMILTEATLLGLIGGAVGAALSALVGAVLYNALYSSPMLVFRWASARYLLIGFGFGAFASVLSGIYPAWKAANKRPVEAIRS</sequence>